<dbReference type="Proteomes" id="UP000325434">
    <property type="component" value="Unassembled WGS sequence"/>
</dbReference>
<dbReference type="EMBL" id="ML734560">
    <property type="protein sequence ID" value="KAB8251394.1"/>
    <property type="molecule type" value="Genomic_DNA"/>
</dbReference>
<sequence length="114" mass="13178">MIGCATTDILRTWRPAARPNGEPRRPDRRRTESGRSHGWPTFRRWRMPYSSNELGLSLKYAQGVRDPDFRHSGIAPFEPGFTIGVTDRDLESLDPSPDRTRLRERLKQDNGNRS</sequence>
<evidence type="ECO:0000313" key="2">
    <source>
        <dbReference type="EMBL" id="KAB8251394.1"/>
    </source>
</evidence>
<dbReference type="AlphaFoldDB" id="A0A5N6HC82"/>
<organism evidence="2">
    <name type="scientific">Aspergillus flavus</name>
    <dbReference type="NCBI Taxonomy" id="5059"/>
    <lineage>
        <taxon>Eukaryota</taxon>
        <taxon>Fungi</taxon>
        <taxon>Dikarya</taxon>
        <taxon>Ascomycota</taxon>
        <taxon>Pezizomycotina</taxon>
        <taxon>Eurotiomycetes</taxon>
        <taxon>Eurotiomycetidae</taxon>
        <taxon>Eurotiales</taxon>
        <taxon>Aspergillaceae</taxon>
        <taxon>Aspergillus</taxon>
        <taxon>Aspergillus subgen. Circumdati</taxon>
    </lineage>
</organism>
<protein>
    <submittedName>
        <fullName evidence="2">Uncharacterized protein</fullName>
    </submittedName>
</protein>
<proteinExistence type="predicted"/>
<evidence type="ECO:0000256" key="1">
    <source>
        <dbReference type="SAM" id="MobiDB-lite"/>
    </source>
</evidence>
<feature type="compositionally biased region" description="Basic and acidic residues" evidence="1">
    <location>
        <begin position="21"/>
        <end position="35"/>
    </location>
</feature>
<feature type="region of interest" description="Disordered" evidence="1">
    <location>
        <begin position="1"/>
        <end position="42"/>
    </location>
</feature>
<accession>A0A5N6HC82</accession>
<gene>
    <name evidence="2" type="ORF">BDV35DRAFT_388371</name>
</gene>
<name>A0A5N6HC82_ASPFL</name>
<feature type="region of interest" description="Disordered" evidence="1">
    <location>
        <begin position="86"/>
        <end position="114"/>
    </location>
</feature>
<reference evidence="2" key="1">
    <citation type="submission" date="2019-04" db="EMBL/GenBank/DDBJ databases">
        <title>Friends and foes A comparative genomics study of 23 Aspergillus species from section Flavi.</title>
        <authorList>
            <consortium name="DOE Joint Genome Institute"/>
            <person name="Kjaerbolling I."/>
            <person name="Vesth T."/>
            <person name="Frisvad J.C."/>
            <person name="Nybo J.L."/>
            <person name="Theobald S."/>
            <person name="Kildgaard S."/>
            <person name="Isbrandt T."/>
            <person name="Kuo A."/>
            <person name="Sato A."/>
            <person name="Lyhne E.K."/>
            <person name="Kogle M.E."/>
            <person name="Wiebenga A."/>
            <person name="Kun R.S."/>
            <person name="Lubbers R.J."/>
            <person name="Makela M.R."/>
            <person name="Barry K."/>
            <person name="Chovatia M."/>
            <person name="Clum A."/>
            <person name="Daum C."/>
            <person name="Haridas S."/>
            <person name="He G."/>
            <person name="LaButti K."/>
            <person name="Lipzen A."/>
            <person name="Mondo S."/>
            <person name="Riley R."/>
            <person name="Salamov A."/>
            <person name="Simmons B.A."/>
            <person name="Magnuson J.K."/>
            <person name="Henrissat B."/>
            <person name="Mortensen U.H."/>
            <person name="Larsen T.O."/>
            <person name="Devries R.P."/>
            <person name="Grigoriev I.V."/>
            <person name="Machida M."/>
            <person name="Baker S.E."/>
            <person name="Andersen M.R."/>
        </authorList>
    </citation>
    <scope>NUCLEOTIDE SEQUENCE [LARGE SCALE GENOMIC DNA]</scope>
    <source>
        <strain evidence="2">CBS 121.62</strain>
    </source>
</reference>